<name>A0A8H6R8X2_9PEZI</name>
<evidence type="ECO:0008006" key="3">
    <source>
        <dbReference type="Google" id="ProtNLM"/>
    </source>
</evidence>
<accession>A0A8H6R8X2</accession>
<dbReference type="EMBL" id="JABCIY010000248">
    <property type="protein sequence ID" value="KAF7186746.1"/>
    <property type="molecule type" value="Genomic_DNA"/>
</dbReference>
<dbReference type="Gene3D" id="1.25.40.10">
    <property type="entry name" value="Tetratricopeptide repeat domain"/>
    <property type="match status" value="1"/>
</dbReference>
<evidence type="ECO:0000313" key="1">
    <source>
        <dbReference type="EMBL" id="KAF7186746.1"/>
    </source>
</evidence>
<reference evidence="1" key="1">
    <citation type="submission" date="2020-04" db="EMBL/GenBank/DDBJ databases">
        <title>Draft genome resource of the tomato pathogen Pseudocercospora fuligena.</title>
        <authorList>
            <person name="Zaccaron A."/>
        </authorList>
    </citation>
    <scope>NUCLEOTIDE SEQUENCE</scope>
    <source>
        <strain evidence="1">PF001</strain>
    </source>
</reference>
<dbReference type="Proteomes" id="UP000660729">
    <property type="component" value="Unassembled WGS sequence"/>
</dbReference>
<sequence length="811" mass="92046">MSESNFWRQTFTGNNISGNTRVHFGNVHGNVYHEYAALPPPQPQPSMVLGYPRDKNFIGREHILEKLEVELLSKQGHRRVALSGLGGIGKSQIAIEFCYRYHGQHNDHWVFWISASSRDRFLQGFAEMCTAVTGEEKFTGQPEILSTGKRLLNDSSKGHWLLVIDNADHHGILFNNDSQAAGSIPLAAYIPRAAHGRVLISSRNNTGMEFVGHPDLVVKVPPFTTTEGVQLLAHKLSSCAVFWPEAEELVENLDCIPLAIAQAGACINRNKFWTVRDYLEFFRSEANQTALLGEQEEWHEMSREHGLPNAVFTTWRISFEQISRSVPLAAELLSFMSVLDRECIPESVLFCHSSRAASDEQKKLWHKSALGTLAEYSLIATCHEDYGSFRWRIVKMLSPEVHTPGWSMHRLIQVCTRDWLRQQDDTLLFKQEERATMVLAAMFPRIEDSRADPNLAQDATTESLLPHLRVAAQYGTNRSLKNHTMHAQMRLFDCLGVQERNESNCDAVVPWLERAHHLSEEVFGRGHPDTFLRKRRLGNIYSLTRRHKKALELVKDVVKVYDVMHGSDSEASSVVRNELAQIEWALGVKIEESPLSRDEMRQLDAGDMNVPDSLLYRAETRAIACMTGAYKPAALAEADALLRKVAESFMAKCGYVHRANQTLCLMSLVYKRQVRISDLERLLEHALLPFFKSAYGLSHEKTIAIAADLVSTKFGLGDGDGAELVFEEIKAVVNSDPLRLGRFQEWIQEYEQELSGFAVMTRHLTVEQKKERAEQMRKLYADPEFRQLITQQLEPAGSEQTLLETLRRIRL</sequence>
<dbReference type="PANTHER" id="PTHR35205:SF1">
    <property type="entry name" value="ZU5 DOMAIN-CONTAINING PROTEIN"/>
    <property type="match status" value="1"/>
</dbReference>
<dbReference type="Gene3D" id="3.40.50.300">
    <property type="entry name" value="P-loop containing nucleotide triphosphate hydrolases"/>
    <property type="match status" value="1"/>
</dbReference>
<gene>
    <name evidence="1" type="ORF">HII31_11978</name>
</gene>
<dbReference type="OrthoDB" id="1658288at2759"/>
<protein>
    <recommendedName>
        <fullName evidence="3">NB-ARC domain-containing protein</fullName>
    </recommendedName>
</protein>
<proteinExistence type="predicted"/>
<dbReference type="PANTHER" id="PTHR35205">
    <property type="entry name" value="NB-ARC AND TPR DOMAIN PROTEIN"/>
    <property type="match status" value="1"/>
</dbReference>
<dbReference type="InterPro" id="IPR011990">
    <property type="entry name" value="TPR-like_helical_dom_sf"/>
</dbReference>
<dbReference type="AlphaFoldDB" id="A0A8H6R8X2"/>
<organism evidence="1 2">
    <name type="scientific">Pseudocercospora fuligena</name>
    <dbReference type="NCBI Taxonomy" id="685502"/>
    <lineage>
        <taxon>Eukaryota</taxon>
        <taxon>Fungi</taxon>
        <taxon>Dikarya</taxon>
        <taxon>Ascomycota</taxon>
        <taxon>Pezizomycotina</taxon>
        <taxon>Dothideomycetes</taxon>
        <taxon>Dothideomycetidae</taxon>
        <taxon>Mycosphaerellales</taxon>
        <taxon>Mycosphaerellaceae</taxon>
        <taxon>Pseudocercospora</taxon>
    </lineage>
</organism>
<evidence type="ECO:0000313" key="2">
    <source>
        <dbReference type="Proteomes" id="UP000660729"/>
    </source>
</evidence>
<dbReference type="SUPFAM" id="SSF52540">
    <property type="entry name" value="P-loop containing nucleoside triphosphate hydrolases"/>
    <property type="match status" value="1"/>
</dbReference>
<comment type="caution">
    <text evidence="1">The sequence shown here is derived from an EMBL/GenBank/DDBJ whole genome shotgun (WGS) entry which is preliminary data.</text>
</comment>
<keyword evidence="2" id="KW-1185">Reference proteome</keyword>
<dbReference type="InterPro" id="IPR027417">
    <property type="entry name" value="P-loop_NTPase"/>
</dbReference>